<feature type="transmembrane region" description="Helical" evidence="7">
    <location>
        <begin position="149"/>
        <end position="167"/>
    </location>
</feature>
<evidence type="ECO:0000256" key="2">
    <source>
        <dbReference type="ARBA" id="ARBA00008337"/>
    </source>
</evidence>
<name>A0AAJ7UKM1_PETMA</name>
<dbReference type="AlphaFoldDB" id="A0AAJ7UKM1"/>
<comment type="similarity">
    <text evidence="2">Belongs to the EBP family.</text>
</comment>
<dbReference type="KEGG" id="pmrn:116958065"/>
<dbReference type="InterPro" id="IPR007905">
    <property type="entry name" value="EBP"/>
</dbReference>
<gene>
    <name evidence="10" type="primary">LOC116958065</name>
</gene>
<comment type="subcellular location">
    <subcellularLocation>
        <location evidence="1">Membrane</location>
        <topology evidence="1">Multi-pass membrane protein</topology>
    </subcellularLocation>
</comment>
<protein>
    <submittedName>
        <fullName evidence="10">Emopamil-binding protein-like</fullName>
    </submittedName>
</protein>
<reference evidence="10" key="1">
    <citation type="submission" date="2025-08" db="UniProtKB">
        <authorList>
            <consortium name="RefSeq"/>
        </authorList>
    </citation>
    <scope>IDENTIFICATION</scope>
    <source>
        <tissue evidence="10">Sperm</tissue>
    </source>
</reference>
<dbReference type="PANTHER" id="PTHR14207">
    <property type="entry name" value="STEROL ISOMERASE"/>
    <property type="match status" value="1"/>
</dbReference>
<evidence type="ECO:0000313" key="9">
    <source>
        <dbReference type="Proteomes" id="UP001318040"/>
    </source>
</evidence>
<feature type="transmembrane region" description="Helical" evidence="7">
    <location>
        <begin position="119"/>
        <end position="142"/>
    </location>
</feature>
<dbReference type="RefSeq" id="XP_032836448.1">
    <property type="nucleotide sequence ID" value="XM_032980557.1"/>
</dbReference>
<dbReference type="PANTHER" id="PTHR14207:SF1">
    <property type="entry name" value="EMOPAMIL-BINDING PROTEIN-LIKE"/>
    <property type="match status" value="1"/>
</dbReference>
<evidence type="ECO:0000256" key="4">
    <source>
        <dbReference type="ARBA" id="ARBA00022989"/>
    </source>
</evidence>
<keyword evidence="5 6" id="KW-0472">Membrane</keyword>
<feature type="domain" description="EXPERA" evidence="8">
    <location>
        <begin position="60"/>
        <end position="205"/>
    </location>
</feature>
<evidence type="ECO:0000256" key="7">
    <source>
        <dbReference type="SAM" id="Phobius"/>
    </source>
</evidence>
<feature type="transmembrane region" description="Helical" evidence="7">
    <location>
        <begin position="187"/>
        <end position="212"/>
    </location>
</feature>
<feature type="transmembrane region" description="Helical" evidence="7">
    <location>
        <begin position="64"/>
        <end position="92"/>
    </location>
</feature>
<evidence type="ECO:0000259" key="8">
    <source>
        <dbReference type="PROSITE" id="PS51751"/>
    </source>
</evidence>
<evidence type="ECO:0000256" key="3">
    <source>
        <dbReference type="ARBA" id="ARBA00022692"/>
    </source>
</evidence>
<evidence type="ECO:0000256" key="6">
    <source>
        <dbReference type="PROSITE-ProRule" id="PRU01087"/>
    </source>
</evidence>
<sequence length="232" mass="25004">MPSPAPAAPAAAVSDAGGGVDDPAWPSRAACLSLALCAFQAAVALALSRVVGGRRQLPPAERWVVAWLLYDAVVHITLEGPFVCISLVSSVAESDSVHSMLWKEYGRADSRWLHSDPTVVALEILTVAVAGPLALLLVFAIVQDKHYRHFVQVCLCVCELYGGWMTFAPEWLVGSASLRTDSPDLLWLYLVFFNGLWVLLPIVLLAQSWGALAVAHRPRVAKAAGGGKRKRR</sequence>
<dbReference type="Pfam" id="PF05241">
    <property type="entry name" value="EBP"/>
    <property type="match status" value="1"/>
</dbReference>
<dbReference type="PROSITE" id="PS51751">
    <property type="entry name" value="EXPERA"/>
    <property type="match status" value="1"/>
</dbReference>
<evidence type="ECO:0000256" key="5">
    <source>
        <dbReference type="ARBA" id="ARBA00023136"/>
    </source>
</evidence>
<dbReference type="InterPro" id="IPR033118">
    <property type="entry name" value="EXPERA"/>
</dbReference>
<organism evidence="9 10">
    <name type="scientific">Petromyzon marinus</name>
    <name type="common">Sea lamprey</name>
    <dbReference type="NCBI Taxonomy" id="7757"/>
    <lineage>
        <taxon>Eukaryota</taxon>
        <taxon>Metazoa</taxon>
        <taxon>Chordata</taxon>
        <taxon>Craniata</taxon>
        <taxon>Vertebrata</taxon>
        <taxon>Cyclostomata</taxon>
        <taxon>Hyperoartia</taxon>
        <taxon>Petromyzontiformes</taxon>
        <taxon>Petromyzontidae</taxon>
        <taxon>Petromyzon</taxon>
    </lineage>
</organism>
<evidence type="ECO:0000313" key="10">
    <source>
        <dbReference type="RefSeq" id="XP_032836448.1"/>
    </source>
</evidence>
<proteinExistence type="inferred from homology"/>
<keyword evidence="4 6" id="KW-1133">Transmembrane helix</keyword>
<keyword evidence="9" id="KW-1185">Reference proteome</keyword>
<evidence type="ECO:0000256" key="1">
    <source>
        <dbReference type="ARBA" id="ARBA00004141"/>
    </source>
</evidence>
<dbReference type="GO" id="GO:0016020">
    <property type="term" value="C:membrane"/>
    <property type="evidence" value="ECO:0007669"/>
    <property type="project" value="UniProtKB-SubCell"/>
</dbReference>
<dbReference type="GO" id="GO:0047750">
    <property type="term" value="F:cholestenol delta-isomerase activity"/>
    <property type="evidence" value="ECO:0007669"/>
    <property type="project" value="InterPro"/>
</dbReference>
<accession>A0AAJ7UKM1</accession>
<feature type="transmembrane region" description="Helical" evidence="7">
    <location>
        <begin position="32"/>
        <end position="52"/>
    </location>
</feature>
<dbReference type="GO" id="GO:0005783">
    <property type="term" value="C:endoplasmic reticulum"/>
    <property type="evidence" value="ECO:0007669"/>
    <property type="project" value="TreeGrafter"/>
</dbReference>
<dbReference type="Proteomes" id="UP001318040">
    <property type="component" value="Chromosome 70"/>
</dbReference>
<dbReference type="GO" id="GO:0016125">
    <property type="term" value="P:sterol metabolic process"/>
    <property type="evidence" value="ECO:0007669"/>
    <property type="project" value="InterPro"/>
</dbReference>
<keyword evidence="3 6" id="KW-0812">Transmembrane</keyword>